<dbReference type="SUPFAM" id="SSF52540">
    <property type="entry name" value="P-loop containing nucleoside triphosphate hydrolases"/>
    <property type="match status" value="2"/>
</dbReference>
<dbReference type="InterPro" id="IPR011527">
    <property type="entry name" value="ABC1_TM_dom"/>
</dbReference>
<dbReference type="Pfam" id="PF24357">
    <property type="entry name" value="TMD0_ABC"/>
    <property type="match status" value="1"/>
</dbReference>
<evidence type="ECO:0000313" key="15">
    <source>
        <dbReference type="Proteomes" id="UP000256645"/>
    </source>
</evidence>
<evidence type="ECO:0000256" key="11">
    <source>
        <dbReference type="SAM" id="Phobius"/>
    </source>
</evidence>
<dbReference type="InterPro" id="IPR044726">
    <property type="entry name" value="ABCC_6TM_D2"/>
</dbReference>
<dbReference type="CDD" id="cd03244">
    <property type="entry name" value="ABCC_MRP_domain2"/>
    <property type="match status" value="1"/>
</dbReference>
<keyword evidence="9 11" id="KW-0472">Membrane</keyword>
<dbReference type="InterPro" id="IPR017871">
    <property type="entry name" value="ABC_transporter-like_CS"/>
</dbReference>
<feature type="domain" description="ABC transporter" evidence="12">
    <location>
        <begin position="610"/>
        <end position="838"/>
    </location>
</feature>
<evidence type="ECO:0000256" key="10">
    <source>
        <dbReference type="ARBA" id="ARBA00023180"/>
    </source>
</evidence>
<evidence type="ECO:0000256" key="1">
    <source>
        <dbReference type="ARBA" id="ARBA00004651"/>
    </source>
</evidence>
<keyword evidence="6" id="KW-0547">Nucleotide-binding</keyword>
<dbReference type="Pfam" id="PF00664">
    <property type="entry name" value="ABC_membrane"/>
    <property type="match status" value="1"/>
</dbReference>
<dbReference type="GO" id="GO:0140359">
    <property type="term" value="F:ABC-type transporter activity"/>
    <property type="evidence" value="ECO:0007669"/>
    <property type="project" value="InterPro"/>
</dbReference>
<dbReference type="OrthoDB" id="6500128at2759"/>
<dbReference type="GO" id="GO:0005886">
    <property type="term" value="C:plasma membrane"/>
    <property type="evidence" value="ECO:0007669"/>
    <property type="project" value="UniProtKB-SubCell"/>
</dbReference>
<dbReference type="InterPro" id="IPR044746">
    <property type="entry name" value="ABCC_6TM_D1"/>
</dbReference>
<dbReference type="Gene3D" id="1.20.1560.10">
    <property type="entry name" value="ABC transporter type 1, transmembrane domain"/>
    <property type="match status" value="2"/>
</dbReference>
<sequence>MASNYSVNGYSTTSFGPTVPGGFDFSPLFEDTLLSILPSSLLLLALPARLFFLRKQPRKVLRSSLHGNKLLFLVVFSAMNIVLLILHALNPSLRTRATIAASVLTVLDSLGLCMLSHSEHIRAVRPSAIINVYLLLTLPFDVARARSLWLSGATRSIAAVFTSTLGVKVMILIAEAIEKRGILLDRYQNSSPEVTSGIYSRSFFWWLNALMTTGFRRVIQNEDLYPIDAEMSSAFLTEHGEKVWGEARRARPRALLWSTLKANRASFCYCIFPRLCLIGFRYAQPFLLSRTVDFANSPEQPDSIGWGLTGAFGLVFVGLAVANGSYEHMNFRFITTVRGMLVGMIYTKTVDLSITALDESAAVTLMASDTEAICQGFATIHEVWAVPIELGIALFLLERQLGLAFLAPAFVTFGSTAGILWLARYIGNAQKIWIEGIQTRVDSTASMLGSMKGIKMLGFTNKLTQTIQGLRVRELNLSNRFRKLLCIRVFLANSTQSLAPLVMFAVFVLIAKFTGKTLDTAAAFTGLSLISLLSGPMNTMIRTIPMLNASMACFDRIQKFLNSNARQDHRLPLNPSDLDAGPTPREGAGGIELKSMTPTASEHPSGIPMIVAQNASFAWTAGGEPVVQDFSFTLPRHQFCFIVGPVGSGKSTLLKGLLGETPSSQGFVYSTFPTTAYVDQTPWIQNGTIQQNILGVSTFDEPWYRQVVRACALEQDITMMPKGHATPVGSAGISLSGGQKQRVALARAVYAKKELVILDDVFSGLDAETEEQVFNRLLSKQGLFQQMKTTVLLVTHAVHRLPYSNHVIAMDAMGRIVEQGSFEALKDSGGYVQSLAAKLRREDESSSEGDAEEEAPIKLVPTFHADQEEYNARTEELNRQTGDFQVYKYYFASIGWKYNSVLVASVVLYGAGGKLTEFIVTYWTDDVAQHGNEVNNFYLGFYALLAGLGLLGLMGGAWVFLLKIVPRTASVLHERLLRTVMAAPLSFFTSTDTGVTTNRRVVVVHPESSNSELPYALIDLLLTISDSIMATILMCISASYFAATIPPVILSVWILQKYYLRTSRQIRLLDLEAKSPLYSHFIESLNGLVTIRAFGWTVPFQELNIALLDVSQKPYYLLLCIQRWLSLILDLLVAVLAVILMVLVVKLRSALSPGYVGLALLNVMGFNELLAYIIKNWTLLETSFGAIARLKTFSATTANENLPGETASVPDSWPSQGAIEFKNVSASYTPGGDRVIKNLSMYIAPGEKLGICGRSGSGKSSLITSLFRMLELSPESEITIDGIDITTLPRQLVRERLNAIPQEPFFIRGSIRTNADPYSLFPDSAIIQAIQKVHLWPLVLAKGGLDADLDAEFFSHGQRQLFCLARAILRKSKVVVLDEVTSSVDARSDELMQKVIRAEFADATILCVAHRLDTILDFGKIALLAGGELKELDSPSALLARDSFFKELYNS</sequence>
<evidence type="ECO:0000256" key="8">
    <source>
        <dbReference type="ARBA" id="ARBA00022989"/>
    </source>
</evidence>
<evidence type="ECO:0000256" key="7">
    <source>
        <dbReference type="ARBA" id="ARBA00022840"/>
    </source>
</evidence>
<keyword evidence="5 11" id="KW-0812">Transmembrane</keyword>
<keyword evidence="4" id="KW-1003">Cell membrane</keyword>
<feature type="transmembrane region" description="Helical" evidence="11">
    <location>
        <begin position="1155"/>
        <end position="1174"/>
    </location>
</feature>
<feature type="domain" description="ABC transporter" evidence="12">
    <location>
        <begin position="1219"/>
        <end position="1451"/>
    </location>
</feature>
<dbReference type="EMBL" id="PDLM01000020">
    <property type="protein sequence ID" value="RDW57475.1"/>
    <property type="molecule type" value="Genomic_DNA"/>
</dbReference>
<feature type="transmembrane region" description="Helical" evidence="11">
    <location>
        <begin position="70"/>
        <end position="89"/>
    </location>
</feature>
<gene>
    <name evidence="14" type="ORF">BP6252_13735</name>
</gene>
<proteinExistence type="inferred from homology"/>
<organism evidence="14 15">
    <name type="scientific">Coleophoma cylindrospora</name>
    <dbReference type="NCBI Taxonomy" id="1849047"/>
    <lineage>
        <taxon>Eukaryota</taxon>
        <taxon>Fungi</taxon>
        <taxon>Dikarya</taxon>
        <taxon>Ascomycota</taxon>
        <taxon>Pezizomycotina</taxon>
        <taxon>Leotiomycetes</taxon>
        <taxon>Helotiales</taxon>
        <taxon>Dermateaceae</taxon>
        <taxon>Coleophoma</taxon>
    </lineage>
</organism>
<dbReference type="STRING" id="1849047.A0A3D8Q6K2"/>
<dbReference type="GO" id="GO:0005524">
    <property type="term" value="F:ATP binding"/>
    <property type="evidence" value="ECO:0007669"/>
    <property type="project" value="UniProtKB-KW"/>
</dbReference>
<evidence type="ECO:0000256" key="9">
    <source>
        <dbReference type="ARBA" id="ARBA00023136"/>
    </source>
</evidence>
<dbReference type="PANTHER" id="PTHR24223">
    <property type="entry name" value="ATP-BINDING CASSETTE SUB-FAMILY C"/>
    <property type="match status" value="1"/>
</dbReference>
<dbReference type="PROSITE" id="PS00211">
    <property type="entry name" value="ABC_TRANSPORTER_1"/>
    <property type="match status" value="2"/>
</dbReference>
<feature type="transmembrane region" description="Helical" evidence="11">
    <location>
        <begin position="485"/>
        <end position="510"/>
    </location>
</feature>
<keyword evidence="7 14" id="KW-0067">ATP-binding</keyword>
<dbReference type="SMART" id="SM00382">
    <property type="entry name" value="AAA"/>
    <property type="match status" value="2"/>
</dbReference>
<dbReference type="Gene3D" id="3.40.50.300">
    <property type="entry name" value="P-loop containing nucleotide triphosphate hydrolases"/>
    <property type="match status" value="2"/>
</dbReference>
<name>A0A3D8Q6K2_9HELO</name>
<dbReference type="InterPro" id="IPR056227">
    <property type="entry name" value="TMD0_ABC"/>
</dbReference>
<dbReference type="CDD" id="cd18579">
    <property type="entry name" value="ABC_6TM_ABCC_D1"/>
    <property type="match status" value="1"/>
</dbReference>
<dbReference type="Pfam" id="PF00005">
    <property type="entry name" value="ABC_tran"/>
    <property type="match status" value="2"/>
</dbReference>
<dbReference type="CDD" id="cd18580">
    <property type="entry name" value="ABC_6TM_ABCC_D2"/>
    <property type="match status" value="1"/>
</dbReference>
<dbReference type="Proteomes" id="UP000256645">
    <property type="component" value="Unassembled WGS sequence"/>
</dbReference>
<dbReference type="PANTHER" id="PTHR24223:SF269">
    <property type="entry name" value="ABC MULTIDRUG TRANSPORTER (EUROFUNG)-RELATED"/>
    <property type="match status" value="1"/>
</dbReference>
<evidence type="ECO:0000256" key="2">
    <source>
        <dbReference type="ARBA" id="ARBA00009726"/>
    </source>
</evidence>
<feature type="transmembrane region" description="Helical" evidence="11">
    <location>
        <begin position="522"/>
        <end position="541"/>
    </location>
</feature>
<evidence type="ECO:0000256" key="3">
    <source>
        <dbReference type="ARBA" id="ARBA00022448"/>
    </source>
</evidence>
<dbReference type="InterPro" id="IPR036640">
    <property type="entry name" value="ABC1_TM_sf"/>
</dbReference>
<dbReference type="FunFam" id="1.20.1560.10:FF:000066">
    <property type="entry name" value="ABC multidrug transporter (Eurofung)"/>
    <property type="match status" value="1"/>
</dbReference>
<evidence type="ECO:0000256" key="6">
    <source>
        <dbReference type="ARBA" id="ARBA00022741"/>
    </source>
</evidence>
<keyword evidence="3" id="KW-0813">Transport</keyword>
<keyword evidence="15" id="KW-1185">Reference proteome</keyword>
<dbReference type="CDD" id="cd03250">
    <property type="entry name" value="ABCC_MRP_domain1"/>
    <property type="match status" value="1"/>
</dbReference>
<reference evidence="14 15" key="1">
    <citation type="journal article" date="2018" name="IMA Fungus">
        <title>IMA Genome-F 9: Draft genome sequence of Annulohypoxylon stygium, Aspergillus mulundensis, Berkeleyomyces basicola (syn. Thielaviopsis basicola), Ceratocystis smalleyi, two Cercospora beticola strains, Coleophoma cylindrospora, Fusarium fracticaudum, Phialophora cf. hyalina, and Morchella septimelata.</title>
        <authorList>
            <person name="Wingfield B.D."/>
            <person name="Bills G.F."/>
            <person name="Dong Y."/>
            <person name="Huang W."/>
            <person name="Nel W.J."/>
            <person name="Swalarsk-Parry B.S."/>
            <person name="Vaghefi N."/>
            <person name="Wilken P.M."/>
            <person name="An Z."/>
            <person name="de Beer Z.W."/>
            <person name="De Vos L."/>
            <person name="Chen L."/>
            <person name="Duong T.A."/>
            <person name="Gao Y."/>
            <person name="Hammerbacher A."/>
            <person name="Kikkert J.R."/>
            <person name="Li Y."/>
            <person name="Li H."/>
            <person name="Li K."/>
            <person name="Li Q."/>
            <person name="Liu X."/>
            <person name="Ma X."/>
            <person name="Naidoo K."/>
            <person name="Pethybridge S.J."/>
            <person name="Sun J."/>
            <person name="Steenkamp E.T."/>
            <person name="van der Nest M.A."/>
            <person name="van Wyk S."/>
            <person name="Wingfield M.J."/>
            <person name="Xiong C."/>
            <person name="Yue Q."/>
            <person name="Zhang X."/>
        </authorList>
    </citation>
    <scope>NUCLEOTIDE SEQUENCE [LARGE SCALE GENOMIC DNA]</scope>
    <source>
        <strain evidence="14 15">BP6252</strain>
    </source>
</reference>
<feature type="transmembrane region" description="Helical" evidence="11">
    <location>
        <begin position="403"/>
        <end position="423"/>
    </location>
</feature>
<dbReference type="SUPFAM" id="SSF90123">
    <property type="entry name" value="ABC transporter transmembrane region"/>
    <property type="match status" value="2"/>
</dbReference>
<evidence type="ECO:0000313" key="14">
    <source>
        <dbReference type="EMBL" id="RDW57475.1"/>
    </source>
</evidence>
<dbReference type="FunFam" id="3.40.50.300:FF:000838">
    <property type="entry name" value="ABC multidrug transporter (Eurofung)"/>
    <property type="match status" value="1"/>
</dbReference>
<evidence type="ECO:0000256" key="5">
    <source>
        <dbReference type="ARBA" id="ARBA00022692"/>
    </source>
</evidence>
<feature type="domain" description="ABC transmembrane type-1" evidence="13">
    <location>
        <begin position="918"/>
        <end position="1182"/>
    </location>
</feature>
<comment type="similarity">
    <text evidence="2">Belongs to the ABC transporter superfamily. ABCC family. Conjugate transporter (TC 3.A.1.208) subfamily.</text>
</comment>
<dbReference type="PROSITE" id="PS50893">
    <property type="entry name" value="ABC_TRANSPORTER_2"/>
    <property type="match status" value="2"/>
</dbReference>
<keyword evidence="10" id="KW-0325">Glycoprotein</keyword>
<dbReference type="InterPro" id="IPR050173">
    <property type="entry name" value="ABC_transporter_C-like"/>
</dbReference>
<evidence type="ECO:0000256" key="4">
    <source>
        <dbReference type="ARBA" id="ARBA00022475"/>
    </source>
</evidence>
<dbReference type="InterPro" id="IPR003593">
    <property type="entry name" value="AAA+_ATPase"/>
</dbReference>
<dbReference type="FunFam" id="1.20.1560.10:FF:000055">
    <property type="entry name" value="ABC multidrug transporter (Eurofung)"/>
    <property type="match status" value="1"/>
</dbReference>
<accession>A0A3D8Q6K2</accession>
<dbReference type="InterPro" id="IPR003439">
    <property type="entry name" value="ABC_transporter-like_ATP-bd"/>
</dbReference>
<feature type="transmembrane region" description="Helical" evidence="11">
    <location>
        <begin position="32"/>
        <end position="50"/>
    </location>
</feature>
<comment type="caution">
    <text evidence="14">The sequence shown here is derived from an EMBL/GenBank/DDBJ whole genome shotgun (WGS) entry which is preliminary data.</text>
</comment>
<dbReference type="PROSITE" id="PS50929">
    <property type="entry name" value="ABC_TM1F"/>
    <property type="match status" value="2"/>
</dbReference>
<protein>
    <submittedName>
        <fullName evidence="14">Putative ATP-binding cassette transporter-1</fullName>
    </submittedName>
</protein>
<keyword evidence="8 11" id="KW-1133">Transmembrane helix</keyword>
<dbReference type="GO" id="GO:0016887">
    <property type="term" value="F:ATP hydrolysis activity"/>
    <property type="evidence" value="ECO:0007669"/>
    <property type="project" value="InterPro"/>
</dbReference>
<feature type="transmembrane region" description="Helical" evidence="11">
    <location>
        <begin position="939"/>
        <end position="961"/>
    </location>
</feature>
<feature type="transmembrane region" description="Helical" evidence="11">
    <location>
        <begin position="1115"/>
        <end position="1143"/>
    </location>
</feature>
<evidence type="ECO:0000259" key="12">
    <source>
        <dbReference type="PROSITE" id="PS50893"/>
    </source>
</evidence>
<feature type="transmembrane region" description="Helical" evidence="11">
    <location>
        <begin position="1028"/>
        <end position="1055"/>
    </location>
</feature>
<dbReference type="InterPro" id="IPR027417">
    <property type="entry name" value="P-loop_NTPase"/>
</dbReference>
<feature type="domain" description="ABC transmembrane type-1" evidence="13">
    <location>
        <begin position="275"/>
        <end position="549"/>
    </location>
</feature>
<evidence type="ECO:0000259" key="13">
    <source>
        <dbReference type="PROSITE" id="PS50929"/>
    </source>
</evidence>
<dbReference type="FunFam" id="3.40.50.300:FF:001854">
    <property type="entry name" value="ABC multidrug transporter (Eurofung)"/>
    <property type="match status" value="1"/>
</dbReference>
<comment type="subcellular location">
    <subcellularLocation>
        <location evidence="1">Cell membrane</location>
        <topology evidence="1">Multi-pass membrane protein</topology>
    </subcellularLocation>
</comment>